<dbReference type="EMBL" id="GBYB01015133">
    <property type="protein sequence ID" value="JAG84900.1"/>
    <property type="molecule type" value="Transcribed_RNA"/>
</dbReference>
<sequence>MELQHGSFYFEKSSVEAEEIDTINSLPDDCLREIFRRLPIYQRLEIEKVCKRWKNIAETSWHDLKHLPFLRFSNGKMDSKTINEVQKNPNLIKKIVKRCGHFLKELKVATPCDPDVLSKAVNVCPNLNKLTIDVGNIECRTSRCNKKYFLRKFDLNLERFMKLNYLSLKRFSSESNLLKSIVANQKSLTHLSLFYCKIDSENLELITRLINLEALQVTHSIIDDNWLRKLIDNCRKIRHLDLSHSTFLTDSSALHLEELRNLESLSIQASRKITDRSLMNLYRLRELNCSHCERIQDPGVVKLIRNTNLTFLNVFNTRITTRTVTEAYVKWLTMGEKAKEIFRIAVCVSVQSSCRNFREAFLPLDRETTRYENISIFN</sequence>
<gene>
    <name evidence="3" type="primary">Fbxl7_0</name>
    <name evidence="5" type="synonym">LOC105273167</name>
    <name evidence="3" type="ORF">g.19338</name>
</gene>
<dbReference type="SMART" id="SM00367">
    <property type="entry name" value="LRR_CC"/>
    <property type="match status" value="2"/>
</dbReference>
<accession>A0A0C9QJZ6</accession>
<evidence type="ECO:0000313" key="5">
    <source>
        <dbReference type="RefSeq" id="XP_011313748.1"/>
    </source>
</evidence>
<protein>
    <submittedName>
        <fullName evidence="5">F-box/LRR-repeat protein 7-like</fullName>
    </submittedName>
    <submittedName>
        <fullName evidence="3">Fbxl7_0 protein</fullName>
    </submittedName>
</protein>
<reference evidence="3" key="1">
    <citation type="submission" date="2015-01" db="EMBL/GenBank/DDBJ databases">
        <title>Transcriptome Assembly of Fopius arisanus.</title>
        <authorList>
            <person name="Geib S."/>
        </authorList>
    </citation>
    <scope>NUCLEOTIDE SEQUENCE</scope>
</reference>
<keyword evidence="1" id="KW-0833">Ubl conjugation pathway</keyword>
<dbReference type="PROSITE" id="PS50181">
    <property type="entry name" value="FBOX"/>
    <property type="match status" value="1"/>
</dbReference>
<dbReference type="OrthoDB" id="7686914at2759"/>
<dbReference type="PANTHER" id="PTHR13318">
    <property type="entry name" value="PARTNER OF PAIRED, ISOFORM B-RELATED"/>
    <property type="match status" value="1"/>
</dbReference>
<evidence type="ECO:0000256" key="1">
    <source>
        <dbReference type="ARBA" id="ARBA00022786"/>
    </source>
</evidence>
<dbReference type="Pfam" id="PF24758">
    <property type="entry name" value="LRR_At5g56370"/>
    <property type="match status" value="1"/>
</dbReference>
<dbReference type="AlphaFoldDB" id="A0A0C9QJZ6"/>
<dbReference type="Proteomes" id="UP000694866">
    <property type="component" value="Unplaced"/>
</dbReference>
<evidence type="ECO:0000313" key="4">
    <source>
        <dbReference type="Proteomes" id="UP000694866"/>
    </source>
</evidence>
<dbReference type="GeneID" id="105273167"/>
<organism evidence="3">
    <name type="scientific">Fopius arisanus</name>
    <dbReference type="NCBI Taxonomy" id="64838"/>
    <lineage>
        <taxon>Eukaryota</taxon>
        <taxon>Metazoa</taxon>
        <taxon>Ecdysozoa</taxon>
        <taxon>Arthropoda</taxon>
        <taxon>Hexapoda</taxon>
        <taxon>Insecta</taxon>
        <taxon>Pterygota</taxon>
        <taxon>Neoptera</taxon>
        <taxon>Endopterygota</taxon>
        <taxon>Hymenoptera</taxon>
        <taxon>Apocrita</taxon>
        <taxon>Ichneumonoidea</taxon>
        <taxon>Braconidae</taxon>
        <taxon>Opiinae</taxon>
        <taxon>Fopius</taxon>
    </lineage>
</organism>
<reference evidence="5" key="2">
    <citation type="submission" date="2025-04" db="UniProtKB">
        <authorList>
            <consortium name="RefSeq"/>
        </authorList>
    </citation>
    <scope>IDENTIFICATION</scope>
    <source>
        <strain evidence="5">USDA-PBARC FA_bdor</strain>
        <tissue evidence="5">Whole organism</tissue>
    </source>
</reference>
<dbReference type="Gene3D" id="3.80.10.10">
    <property type="entry name" value="Ribonuclease Inhibitor"/>
    <property type="match status" value="1"/>
</dbReference>
<feature type="domain" description="F-box" evidence="2">
    <location>
        <begin position="20"/>
        <end position="64"/>
    </location>
</feature>
<dbReference type="GO" id="GO:0031146">
    <property type="term" value="P:SCF-dependent proteasomal ubiquitin-dependent protein catabolic process"/>
    <property type="evidence" value="ECO:0007669"/>
    <property type="project" value="TreeGrafter"/>
</dbReference>
<accession>A0A9R1UAZ7</accession>
<dbReference type="RefSeq" id="XP_011313748.1">
    <property type="nucleotide sequence ID" value="XM_011315446.1"/>
</dbReference>
<dbReference type="InterPro" id="IPR032675">
    <property type="entry name" value="LRR_dom_sf"/>
</dbReference>
<dbReference type="GO" id="GO:0019005">
    <property type="term" value="C:SCF ubiquitin ligase complex"/>
    <property type="evidence" value="ECO:0007669"/>
    <property type="project" value="TreeGrafter"/>
</dbReference>
<dbReference type="Pfam" id="PF00646">
    <property type="entry name" value="F-box"/>
    <property type="match status" value="1"/>
</dbReference>
<dbReference type="SUPFAM" id="SSF81383">
    <property type="entry name" value="F-box domain"/>
    <property type="match status" value="1"/>
</dbReference>
<dbReference type="InterPro" id="IPR036047">
    <property type="entry name" value="F-box-like_dom_sf"/>
</dbReference>
<dbReference type="SUPFAM" id="SSF52047">
    <property type="entry name" value="RNI-like"/>
    <property type="match status" value="1"/>
</dbReference>
<dbReference type="InterPro" id="IPR055411">
    <property type="entry name" value="LRR_FXL15/At3g58940/PEG3-like"/>
</dbReference>
<keyword evidence="4" id="KW-1185">Reference proteome</keyword>
<dbReference type="InterPro" id="IPR006553">
    <property type="entry name" value="Leu-rich_rpt_Cys-con_subtyp"/>
</dbReference>
<dbReference type="SMART" id="SM00256">
    <property type="entry name" value="FBOX"/>
    <property type="match status" value="1"/>
</dbReference>
<evidence type="ECO:0000259" key="2">
    <source>
        <dbReference type="PROSITE" id="PS50181"/>
    </source>
</evidence>
<name>A0A0C9QJZ6_9HYME</name>
<dbReference type="KEGG" id="fas:105273167"/>
<dbReference type="InterPro" id="IPR001810">
    <property type="entry name" value="F-box_dom"/>
</dbReference>
<proteinExistence type="predicted"/>
<evidence type="ECO:0000313" key="3">
    <source>
        <dbReference type="EMBL" id="JAG84900.1"/>
    </source>
</evidence>